<evidence type="ECO:0000256" key="1">
    <source>
        <dbReference type="SAM" id="MobiDB-lite"/>
    </source>
</evidence>
<keyword evidence="3" id="KW-1185">Reference proteome</keyword>
<feature type="compositionally biased region" description="Polar residues" evidence="1">
    <location>
        <begin position="90"/>
        <end position="101"/>
    </location>
</feature>
<evidence type="ECO:0000313" key="3">
    <source>
        <dbReference type="Proteomes" id="UP000191408"/>
    </source>
</evidence>
<reference evidence="3" key="1">
    <citation type="journal article" date="2017" name="Nat. Microbiol.">
        <title>Global analysis of biosynthetic gene clusters reveals vast potential of secondary metabolite production in Penicillium species.</title>
        <authorList>
            <person name="Nielsen J.C."/>
            <person name="Grijseels S."/>
            <person name="Prigent S."/>
            <person name="Ji B."/>
            <person name="Dainat J."/>
            <person name="Nielsen K.F."/>
            <person name="Frisvad J.C."/>
            <person name="Workman M."/>
            <person name="Nielsen J."/>
        </authorList>
    </citation>
    <scope>NUCLEOTIDE SEQUENCE [LARGE SCALE GENOMIC DNA]</scope>
    <source>
        <strain evidence="3">IBT 4502</strain>
    </source>
</reference>
<sequence length="141" mass="15247">MRRIRDGPICICSTPPNEELSFTNSSPLYDASVMGNCQGPLSISYSNYAFSFASWATKGLRALGIQPIGGLLSGSLLGQSYLISTINVTTMTRDSSETSTQRPRGGNGSGPSGRSARRRERQVPRRLPAHQQRLAMLQLGT</sequence>
<comment type="caution">
    <text evidence="2">The sequence shown here is derived from an EMBL/GenBank/DDBJ whole genome shotgun (WGS) entry which is preliminary data.</text>
</comment>
<proteinExistence type="predicted"/>
<dbReference type="STRING" id="60169.A0A1V6NKG5"/>
<gene>
    <name evidence="2" type="ORF">PENPOL_c006G02834</name>
</gene>
<dbReference type="EMBL" id="MDYM01000006">
    <property type="protein sequence ID" value="OQD65203.1"/>
    <property type="molecule type" value="Genomic_DNA"/>
</dbReference>
<dbReference type="Proteomes" id="UP000191408">
    <property type="component" value="Unassembled WGS sequence"/>
</dbReference>
<evidence type="ECO:0000313" key="2">
    <source>
        <dbReference type="EMBL" id="OQD65203.1"/>
    </source>
</evidence>
<dbReference type="AlphaFoldDB" id="A0A1V6NKG5"/>
<accession>A0A1V6NKG5</accession>
<protein>
    <submittedName>
        <fullName evidence="2">Uncharacterized protein</fullName>
    </submittedName>
</protein>
<feature type="region of interest" description="Disordered" evidence="1">
    <location>
        <begin position="90"/>
        <end position="128"/>
    </location>
</feature>
<organism evidence="2 3">
    <name type="scientific">Penicillium polonicum</name>
    <dbReference type="NCBI Taxonomy" id="60169"/>
    <lineage>
        <taxon>Eukaryota</taxon>
        <taxon>Fungi</taxon>
        <taxon>Dikarya</taxon>
        <taxon>Ascomycota</taxon>
        <taxon>Pezizomycotina</taxon>
        <taxon>Eurotiomycetes</taxon>
        <taxon>Eurotiomycetidae</taxon>
        <taxon>Eurotiales</taxon>
        <taxon>Aspergillaceae</taxon>
        <taxon>Penicillium</taxon>
    </lineage>
</organism>
<name>A0A1V6NKG5_PENPO</name>